<organism evidence="2 3">
    <name type="scientific">Propionibacterium acidifaciens F0233</name>
    <dbReference type="NCBI Taxonomy" id="553198"/>
    <lineage>
        <taxon>Bacteria</taxon>
        <taxon>Bacillati</taxon>
        <taxon>Actinomycetota</taxon>
        <taxon>Actinomycetes</taxon>
        <taxon>Propionibacteriales</taxon>
        <taxon>Propionibacteriaceae</taxon>
        <taxon>Propionibacterium</taxon>
    </lineage>
</organism>
<feature type="non-terminal residue" evidence="2">
    <location>
        <position position="1"/>
    </location>
</feature>
<name>U2RHQ7_9ACTN</name>
<protein>
    <submittedName>
        <fullName evidence="2">Uncharacterized protein</fullName>
    </submittedName>
</protein>
<keyword evidence="3" id="KW-1185">Reference proteome</keyword>
<evidence type="ECO:0000256" key="1">
    <source>
        <dbReference type="SAM" id="MobiDB-lite"/>
    </source>
</evidence>
<dbReference type="AlphaFoldDB" id="U2RHQ7"/>
<sequence length="54" mass="6072">PRQEPAPVQEARRGRPRREKSVVGQVAESSILERFARSAGRGIVRSLFGTGRRR</sequence>
<proteinExistence type="predicted"/>
<reference evidence="2" key="1">
    <citation type="submission" date="2013-08" db="EMBL/GenBank/DDBJ databases">
        <authorList>
            <person name="Durkin A.S."/>
            <person name="Haft D.R."/>
            <person name="McCorrison J."/>
            <person name="Torralba M."/>
            <person name="Gillis M."/>
            <person name="Haft D.H."/>
            <person name="Methe B."/>
            <person name="Sutton G."/>
            <person name="Nelson K.E."/>
        </authorList>
    </citation>
    <scope>NUCLEOTIDE SEQUENCE [LARGE SCALE GENOMIC DNA]</scope>
    <source>
        <strain evidence="2">F0233</strain>
    </source>
</reference>
<dbReference type="Proteomes" id="UP000017052">
    <property type="component" value="Unassembled WGS sequence"/>
</dbReference>
<comment type="caution">
    <text evidence="2">The sequence shown here is derived from an EMBL/GenBank/DDBJ whole genome shotgun (WGS) entry which is preliminary data.</text>
</comment>
<accession>U2RHQ7</accession>
<gene>
    <name evidence="2" type="ORF">HMPREF0682_0046</name>
</gene>
<feature type="region of interest" description="Disordered" evidence="1">
    <location>
        <begin position="1"/>
        <end position="26"/>
    </location>
</feature>
<evidence type="ECO:0000313" key="3">
    <source>
        <dbReference type="Proteomes" id="UP000017052"/>
    </source>
</evidence>
<dbReference type="EMBL" id="ACVN02000311">
    <property type="protein sequence ID" value="ERK50267.1"/>
    <property type="molecule type" value="Genomic_DNA"/>
</dbReference>
<evidence type="ECO:0000313" key="2">
    <source>
        <dbReference type="EMBL" id="ERK50267.1"/>
    </source>
</evidence>